<dbReference type="InterPro" id="IPR013702">
    <property type="entry name" value="FIST_domain_N"/>
</dbReference>
<accession>A0AB39UZ70</accession>
<dbReference type="AlphaFoldDB" id="A0AB39UZ70"/>
<reference evidence="3" key="1">
    <citation type="submission" date="2024-05" db="EMBL/GenBank/DDBJ databases">
        <title>Genome sequencing of novel strain.</title>
        <authorList>
            <person name="Ganbat D."/>
            <person name="Ganbat S."/>
            <person name="Lee S.-J."/>
        </authorList>
    </citation>
    <scope>NUCLEOTIDE SEQUENCE</scope>
    <source>
        <strain evidence="3">SMD15-11</strain>
    </source>
</reference>
<gene>
    <name evidence="3" type="ORF">AAIA72_03970</name>
</gene>
<dbReference type="PANTHER" id="PTHR40252">
    <property type="entry name" value="BLR0328 PROTEIN"/>
    <property type="match status" value="1"/>
</dbReference>
<organism evidence="3">
    <name type="scientific">Thermohahella caldifontis</name>
    <dbReference type="NCBI Taxonomy" id="3142973"/>
    <lineage>
        <taxon>Bacteria</taxon>
        <taxon>Pseudomonadati</taxon>
        <taxon>Pseudomonadota</taxon>
        <taxon>Gammaproteobacteria</taxon>
        <taxon>Oceanospirillales</taxon>
        <taxon>Hahellaceae</taxon>
        <taxon>Thermohahella</taxon>
    </lineage>
</organism>
<dbReference type="Pfam" id="PF10442">
    <property type="entry name" value="FIST_C"/>
    <property type="match status" value="1"/>
</dbReference>
<proteinExistence type="predicted"/>
<feature type="domain" description="FIST" evidence="1">
    <location>
        <begin position="25"/>
        <end position="217"/>
    </location>
</feature>
<dbReference type="InterPro" id="IPR019494">
    <property type="entry name" value="FIST_C"/>
</dbReference>
<dbReference type="EMBL" id="CP154858">
    <property type="protein sequence ID" value="XDT73146.1"/>
    <property type="molecule type" value="Genomic_DNA"/>
</dbReference>
<sequence length="380" mass="41050">MYATQGLWQHGGWIHAPDTLPAGTKQSLVLCFGAVDDIRPALHEELRSRYPGAILAGCTTAGEIYDTQVYDNAVSVLVLGMTRTRLRGVTVEVANATETPRAAEHLARELAGEDLQHVLVLSDGLHVNGTELTRALAATLPEHTTASGGLAGDGDRFGNTCAWLEKPDTGYRIVGIGFYGTALRVGFGSLGGWDPFGPVRVVTRAEHNVLYELDGQSALALYKRYLGDYAKDLPGSALLFPLTLINEREKDVVRTVLSVDEASQSMTFAGDIPEGARVRFMKANFDRLVEGAQGAAEQCVQTQPDLPPAAALLISCVGRKMVLRQRIEEETEAVRDILPAPTCLAGFYSYGEISPLRHESGCNFHNQTMTITTFSEADAS</sequence>
<evidence type="ECO:0000259" key="1">
    <source>
        <dbReference type="SMART" id="SM00897"/>
    </source>
</evidence>
<evidence type="ECO:0000313" key="3">
    <source>
        <dbReference type="EMBL" id="XDT73146.1"/>
    </source>
</evidence>
<protein>
    <submittedName>
        <fullName evidence="3">FIST N-terminal domain-containing protein</fullName>
    </submittedName>
</protein>
<evidence type="ECO:0000259" key="2">
    <source>
        <dbReference type="SMART" id="SM01204"/>
    </source>
</evidence>
<feature type="domain" description="FIST C-domain" evidence="2">
    <location>
        <begin position="218"/>
        <end position="356"/>
    </location>
</feature>
<dbReference type="Pfam" id="PF08495">
    <property type="entry name" value="FIST"/>
    <property type="match status" value="1"/>
</dbReference>
<dbReference type="RefSeq" id="WP_369602142.1">
    <property type="nucleotide sequence ID" value="NZ_CP154858.1"/>
</dbReference>
<dbReference type="KEGG" id="tcd:AAIA72_03970"/>
<name>A0AB39UZ70_9GAMM</name>
<dbReference type="SMART" id="SM01204">
    <property type="entry name" value="FIST_C"/>
    <property type="match status" value="1"/>
</dbReference>
<dbReference type="SMART" id="SM00897">
    <property type="entry name" value="FIST"/>
    <property type="match status" value="1"/>
</dbReference>
<dbReference type="PANTHER" id="PTHR40252:SF2">
    <property type="entry name" value="BLR0328 PROTEIN"/>
    <property type="match status" value="1"/>
</dbReference>